<sequence length="98" mass="10646">MFWQTTTAEAGWGGPPDPGWGLAPGKLLSCEQELLGVRADLAAAAQAWVSPAGKAFRDRLYEHRYRMSEAAELLRDAARAINTADVAAQTAMRYGRLP</sequence>
<protein>
    <submittedName>
        <fullName evidence="1">Uncharacterized protein</fullName>
    </submittedName>
</protein>
<dbReference type="RefSeq" id="WP_127512223.1">
    <property type="nucleotide sequence ID" value="NZ_CP093326.1"/>
</dbReference>
<evidence type="ECO:0000313" key="2">
    <source>
        <dbReference type="Proteomes" id="UP000829069"/>
    </source>
</evidence>
<keyword evidence="2" id="KW-1185">Reference proteome</keyword>
<name>A0ABY3W9L5_9MICC</name>
<dbReference type="EMBL" id="CP093326">
    <property type="protein sequence ID" value="UNK46147.1"/>
    <property type="molecule type" value="Genomic_DNA"/>
</dbReference>
<gene>
    <name evidence="1" type="ORF">MNQ99_01890</name>
</gene>
<dbReference type="SUPFAM" id="SSF140453">
    <property type="entry name" value="EsxAB dimer-like"/>
    <property type="match status" value="1"/>
</dbReference>
<organism evidence="1 2">
    <name type="scientific">Arthrobacter sulfonylureivorans</name>
    <dbReference type="NCBI Taxonomy" id="2486855"/>
    <lineage>
        <taxon>Bacteria</taxon>
        <taxon>Bacillati</taxon>
        <taxon>Actinomycetota</taxon>
        <taxon>Actinomycetes</taxon>
        <taxon>Micrococcales</taxon>
        <taxon>Micrococcaceae</taxon>
        <taxon>Arthrobacter</taxon>
    </lineage>
</organism>
<dbReference type="Proteomes" id="UP000829069">
    <property type="component" value="Chromosome"/>
</dbReference>
<reference evidence="1 2" key="1">
    <citation type="submission" date="2022-03" db="EMBL/GenBank/DDBJ databases">
        <title>Isotopic signatures of nitrous oxide derived from detoxification processes.</title>
        <authorList>
            <person name="Behrendt U."/>
            <person name="Buchen C."/>
            <person name="Well R."/>
            <person name="Ulrich A."/>
            <person name="Rohe L."/>
            <person name="Kolb S."/>
            <person name="Schloter M."/>
            <person name="Horn M.A."/>
            <person name="Augustin J."/>
        </authorList>
    </citation>
    <scope>NUCLEOTIDE SEQUENCE [LARGE SCALE GENOMIC DNA]</scope>
    <source>
        <strain evidence="1 2">S4-C24</strain>
    </source>
</reference>
<dbReference type="InterPro" id="IPR036689">
    <property type="entry name" value="ESAT-6-like_sf"/>
</dbReference>
<proteinExistence type="predicted"/>
<evidence type="ECO:0000313" key="1">
    <source>
        <dbReference type="EMBL" id="UNK46147.1"/>
    </source>
</evidence>
<accession>A0ABY3W9L5</accession>